<feature type="region of interest" description="Disordered" evidence="1">
    <location>
        <begin position="1"/>
        <end position="86"/>
    </location>
</feature>
<keyword evidence="2" id="KW-1133">Transmembrane helix</keyword>
<gene>
    <name evidence="3" type="ORF">M3M28_09935</name>
</gene>
<organism evidence="3">
    <name type="scientific">Gulosibacter sediminis</name>
    <dbReference type="NCBI Taxonomy" id="1729695"/>
    <lineage>
        <taxon>Bacteria</taxon>
        <taxon>Bacillati</taxon>
        <taxon>Actinomycetota</taxon>
        <taxon>Actinomycetes</taxon>
        <taxon>Micrococcales</taxon>
        <taxon>Microbacteriaceae</taxon>
        <taxon>Gulosibacter</taxon>
    </lineage>
</organism>
<sequence>MSNQQPPSDPYGNQWRGVPPEGEGGQAWPQHEWNHPNQLDGGSAYGADAQGQPYGSAQQGYGQAQSGQQPAYGQPQNYGQEGQYGQAEQFDQQQGYVPQQGYGQQPQYGQSQQQFGQPQYGYQASQGYAGNDANAGNPWQQQGQAPKRRRKWLIPVAAIAAVAVIGGAIWGGIALFSGQGRGAASAEEAVDKLITSGTNLDYLGSFAMVAPSEADIFTTAAERLLASDFGDVGDGVSLSDGLADLASASTTKTEGLEYETEELAEGVERVTITAGTVTVDGDQEAITQATESVIRSLAYEGALLAGESESEAVSAADDAAEEAMSDYNFDDEYPQTFDFADEDFNTLISTYEGGKWYVSMMLSGADYALGGMSGDKLSSLDVVEGNGASGPEEAGMQALESVFELGLGGGDFDTAVATFARPERLLFSMFSQSFGSGSGYSSYSDYEFGGGFTTIDVNGVTMIRPDNITIDDGYQTITIDGTCYEVSNSYSEPMCLEDIPVVSALGLDELGIAVVQEDSGWVVSLYKTAEVWLDTAVENYLVLRDEGRLDELQF</sequence>
<evidence type="ECO:0000256" key="2">
    <source>
        <dbReference type="SAM" id="Phobius"/>
    </source>
</evidence>
<dbReference type="EMBL" id="CP097160">
    <property type="protein sequence ID" value="UQN14364.1"/>
    <property type="molecule type" value="Genomic_DNA"/>
</dbReference>
<keyword evidence="2" id="KW-0472">Membrane</keyword>
<protein>
    <submittedName>
        <fullName evidence="3">Uncharacterized protein</fullName>
    </submittedName>
</protein>
<accession>A0ABY4MVF1</accession>
<evidence type="ECO:0000313" key="3">
    <source>
        <dbReference type="EMBL" id="UQN14364.1"/>
    </source>
</evidence>
<name>A0ABY4MVF1_9MICO</name>
<feature type="transmembrane region" description="Helical" evidence="2">
    <location>
        <begin position="152"/>
        <end position="176"/>
    </location>
</feature>
<feature type="compositionally biased region" description="Low complexity" evidence="1">
    <location>
        <begin position="50"/>
        <end position="86"/>
    </location>
</feature>
<keyword evidence="2" id="KW-0812">Transmembrane</keyword>
<evidence type="ECO:0000256" key="1">
    <source>
        <dbReference type="SAM" id="MobiDB-lite"/>
    </source>
</evidence>
<proteinExistence type="predicted"/>
<reference evidence="3" key="1">
    <citation type="submission" date="2022-05" db="EMBL/GenBank/DDBJ databases">
        <title>Complete genome sequence of toluene-degrading Gulosibacter sediminis strain ACHW.36C.</title>
        <authorList>
            <person name="Wai A.C."/>
            <person name="Lai G.K."/>
            <person name="Griffin S.D."/>
            <person name="Leung F.C."/>
        </authorList>
    </citation>
    <scope>NUCLEOTIDE SEQUENCE [LARGE SCALE GENOMIC DNA]</scope>
    <source>
        <strain evidence="3">ACHW.36C</strain>
    </source>
</reference>